<keyword evidence="1" id="KW-0472">Membrane</keyword>
<dbReference type="KEGG" id="pbh:AAW51_4978"/>
<keyword evidence="1" id="KW-1133">Transmembrane helix</keyword>
<gene>
    <name evidence="2" type="ORF">AAW51_4978</name>
</gene>
<keyword evidence="3" id="KW-1185">Reference proteome</keyword>
<keyword evidence="1" id="KW-0812">Transmembrane</keyword>
<dbReference type="AlphaFoldDB" id="A0A0G3BQG3"/>
<reference evidence="2 3" key="1">
    <citation type="submission" date="2015-05" db="EMBL/GenBank/DDBJ databases">
        <authorList>
            <person name="Tang B."/>
            <person name="Yu Y."/>
        </authorList>
    </citation>
    <scope>NUCLEOTIDE SEQUENCE [LARGE SCALE GENOMIC DNA]</scope>
    <source>
        <strain evidence="2 3">DSM 7029</strain>
    </source>
</reference>
<protein>
    <submittedName>
        <fullName evidence="2">Uncharacterized protein</fullName>
    </submittedName>
</protein>
<feature type="transmembrane region" description="Helical" evidence="1">
    <location>
        <begin position="20"/>
        <end position="38"/>
    </location>
</feature>
<dbReference type="EMBL" id="CP011371">
    <property type="protein sequence ID" value="AKJ31669.1"/>
    <property type="molecule type" value="Genomic_DNA"/>
</dbReference>
<dbReference type="STRING" id="413882.AAW51_4978"/>
<dbReference type="OrthoDB" id="8858182at2"/>
<evidence type="ECO:0000313" key="3">
    <source>
        <dbReference type="Proteomes" id="UP000035352"/>
    </source>
</evidence>
<evidence type="ECO:0000313" key="2">
    <source>
        <dbReference type="EMBL" id="AKJ31669.1"/>
    </source>
</evidence>
<sequence>MMQRHLTTVEGRASQRGQVLIEYVVLCAVFALFLFYPIQDAASPDAPRTAFGILIDTLKQAYERISFALSIPT</sequence>
<accession>A0A0G3BQG3</accession>
<name>A0A0G3BQG3_9BURK</name>
<dbReference type="RefSeq" id="WP_047196770.1">
    <property type="nucleotide sequence ID" value="NZ_CP011371.1"/>
</dbReference>
<organism evidence="2 3">
    <name type="scientific">Caldimonas brevitalea</name>
    <dbReference type="NCBI Taxonomy" id="413882"/>
    <lineage>
        <taxon>Bacteria</taxon>
        <taxon>Pseudomonadati</taxon>
        <taxon>Pseudomonadota</taxon>
        <taxon>Betaproteobacteria</taxon>
        <taxon>Burkholderiales</taxon>
        <taxon>Sphaerotilaceae</taxon>
        <taxon>Caldimonas</taxon>
    </lineage>
</organism>
<dbReference type="Proteomes" id="UP000035352">
    <property type="component" value="Chromosome"/>
</dbReference>
<evidence type="ECO:0000256" key="1">
    <source>
        <dbReference type="SAM" id="Phobius"/>
    </source>
</evidence>
<proteinExistence type="predicted"/>